<feature type="compositionally biased region" description="Polar residues" evidence="1">
    <location>
        <begin position="80"/>
        <end position="95"/>
    </location>
</feature>
<feature type="region of interest" description="Disordered" evidence="1">
    <location>
        <begin position="58"/>
        <end position="177"/>
    </location>
</feature>
<accession>A0A9P3HCW2</accession>
<evidence type="ECO:0000256" key="1">
    <source>
        <dbReference type="SAM" id="MobiDB-lite"/>
    </source>
</evidence>
<protein>
    <submittedName>
        <fullName evidence="2">Uncharacterized protein</fullName>
    </submittedName>
</protein>
<organism evidence="2 3">
    <name type="scientific">Entomortierella parvispora</name>
    <dbReference type="NCBI Taxonomy" id="205924"/>
    <lineage>
        <taxon>Eukaryota</taxon>
        <taxon>Fungi</taxon>
        <taxon>Fungi incertae sedis</taxon>
        <taxon>Mucoromycota</taxon>
        <taxon>Mortierellomycotina</taxon>
        <taxon>Mortierellomycetes</taxon>
        <taxon>Mortierellales</taxon>
        <taxon>Mortierellaceae</taxon>
        <taxon>Entomortierella</taxon>
    </lineage>
</organism>
<dbReference type="EMBL" id="BQFW01000009">
    <property type="protein sequence ID" value="GJJ74436.1"/>
    <property type="molecule type" value="Genomic_DNA"/>
</dbReference>
<sequence length="654" mass="73337">MSADWSRGKNTRSEYWKALQEKEEHAKRLARHMSNMEADVIERSDITSSILTEKFRANAKSAGLKASGDIFRPEEPVRSMRTNTIETQGSESSQQHLEESDSGTSEGSEVQESGDDYNHGVKRPRKSFPASQASKQRKRNYPPENDKDSQLSEVDYYDNYPSDASDQSTTDIDQGNLSVMGIREVIADEEHDGEGDDEANVQDEVGPMDEVIQELCEAEKNAEPGFYPLIRALYHAARDQEFKEPYPKPTLSRQQSFLWDYVHSRLRSFGNMVPSEQKDIFVAVSGIVDLELHTSFPQRDELVKRCRAGVSFAFPSVRQHMKSYHAFVDVQDDVEEVRLDDLKRQLRENVAQFEEGSTEAMITEILRILVKQCVPDKFGRTKRTESYTLFVWYAVWEVLFSGTAVEVEVGETILREAQKDQAAIRTVVGAAAAVGRAGAAGRKLDFRLIASIKTGQCYEPFTLSNDEHKGLGSSTLTAAIQRKKNMRLNKSIVMNGKVPMTTGNVYQDVVGLEGTWNIMCPFEDVVLCCESEEPPLRLPSNEFELGVFLLEDGMERLLAYREHILSLAKKVQGLVANPRRSSVSRRAQAPTNSLAKNAAVRRSAGCDNDALQELEMPTTKPVKNGTTSTVPCTPPRALHPPHLPSFYTPTKPKQ</sequence>
<gene>
    <name evidence="2" type="ORF">EMPS_06794</name>
</gene>
<reference evidence="2" key="1">
    <citation type="submission" date="2021-11" db="EMBL/GenBank/DDBJ databases">
        <authorList>
            <person name="Herlambang A."/>
            <person name="Guo Y."/>
            <person name="Takashima Y."/>
            <person name="Nishizawa T."/>
        </authorList>
    </citation>
    <scope>NUCLEOTIDE SEQUENCE</scope>
    <source>
        <strain evidence="2">E1425</strain>
    </source>
</reference>
<reference evidence="2" key="2">
    <citation type="journal article" date="2022" name="Microbiol. Resour. Announc.">
        <title>Whole-Genome Sequence of Entomortierella parvispora E1425, a Mucoromycotan Fungus Associated with Burkholderiaceae-Related Endosymbiotic Bacteria.</title>
        <authorList>
            <person name="Herlambang A."/>
            <person name="Guo Y."/>
            <person name="Takashima Y."/>
            <person name="Narisawa K."/>
            <person name="Ohta H."/>
            <person name="Nishizawa T."/>
        </authorList>
    </citation>
    <scope>NUCLEOTIDE SEQUENCE</scope>
    <source>
        <strain evidence="2">E1425</strain>
    </source>
</reference>
<feature type="compositionally biased region" description="Polar residues" evidence="1">
    <location>
        <begin position="162"/>
        <end position="177"/>
    </location>
</feature>
<evidence type="ECO:0000313" key="2">
    <source>
        <dbReference type="EMBL" id="GJJ74436.1"/>
    </source>
</evidence>
<name>A0A9P3HCW2_9FUNG</name>
<keyword evidence="3" id="KW-1185">Reference proteome</keyword>
<proteinExistence type="predicted"/>
<dbReference type="OrthoDB" id="2441075at2759"/>
<feature type="region of interest" description="Disordered" evidence="1">
    <location>
        <begin position="617"/>
        <end position="654"/>
    </location>
</feature>
<dbReference type="AlphaFoldDB" id="A0A9P3HCW2"/>
<dbReference type="Proteomes" id="UP000827284">
    <property type="component" value="Unassembled WGS sequence"/>
</dbReference>
<evidence type="ECO:0000313" key="3">
    <source>
        <dbReference type="Proteomes" id="UP000827284"/>
    </source>
</evidence>
<feature type="compositionally biased region" description="Pro residues" evidence="1">
    <location>
        <begin position="632"/>
        <end position="643"/>
    </location>
</feature>
<comment type="caution">
    <text evidence="2">The sequence shown here is derived from an EMBL/GenBank/DDBJ whole genome shotgun (WGS) entry which is preliminary data.</text>
</comment>